<dbReference type="RefSeq" id="WP_099069740.1">
    <property type="nucleotide sequence ID" value="NZ_LAHD01000063.1"/>
</dbReference>
<keyword evidence="1" id="KW-0732">Signal</keyword>
<dbReference type="GeneID" id="57095485"/>
<feature type="signal peptide" evidence="1">
    <location>
        <begin position="1"/>
        <end position="26"/>
    </location>
</feature>
<sequence>MATFKQQVILALIAATGAIVATVAPALIEGDKKSSSEPQPTRATTSTCDKVSPAKVCVDNVTVQVNSNELQQVKNGDRLLLKSRDTLRLSNVYYCIPSKATVNQVEVKGHLFKNGVESYKNSFLTPSTFPINAACHHIGNFQKTWKLEPGQHRVSIPIIKYIGSHRIVDGSFYFDLDVGQ</sequence>
<feature type="chain" id="PRO_5040238375" evidence="1">
    <location>
        <begin position="27"/>
        <end position="180"/>
    </location>
</feature>
<protein>
    <submittedName>
        <fullName evidence="2">Uncharacterized protein</fullName>
    </submittedName>
</protein>
<organism evidence="2 3">
    <name type="scientific">Nostoc linckia z8</name>
    <dbReference type="NCBI Taxonomy" id="1628746"/>
    <lineage>
        <taxon>Bacteria</taxon>
        <taxon>Bacillati</taxon>
        <taxon>Cyanobacteriota</taxon>
        <taxon>Cyanophyceae</taxon>
        <taxon>Nostocales</taxon>
        <taxon>Nostocaceae</taxon>
        <taxon>Nostoc</taxon>
    </lineage>
</organism>
<dbReference type="AlphaFoldDB" id="A0A9Q6EJZ3"/>
<proteinExistence type="predicted"/>
<comment type="caution">
    <text evidence="2">The sequence shown here is derived from an EMBL/GenBank/DDBJ whole genome shotgun (WGS) entry which is preliminary data.</text>
</comment>
<reference evidence="2 3" key="1">
    <citation type="submission" date="2015-02" db="EMBL/GenBank/DDBJ databases">
        <title>Nostoc linckia genome annotation.</title>
        <authorList>
            <person name="Zhou Z."/>
        </authorList>
    </citation>
    <scope>NUCLEOTIDE SEQUENCE [LARGE SCALE GENOMIC DNA]</scope>
    <source>
        <strain evidence="3">z8</strain>
    </source>
</reference>
<name>A0A9Q6EJZ3_NOSLI</name>
<dbReference type="EMBL" id="LAHD01000063">
    <property type="protein sequence ID" value="PHK01907.1"/>
    <property type="molecule type" value="Genomic_DNA"/>
</dbReference>
<accession>A0A9Q6EJZ3</accession>
<evidence type="ECO:0000256" key="1">
    <source>
        <dbReference type="SAM" id="SignalP"/>
    </source>
</evidence>
<evidence type="ECO:0000313" key="2">
    <source>
        <dbReference type="EMBL" id="PHK01907.1"/>
    </source>
</evidence>
<evidence type="ECO:0000313" key="3">
    <source>
        <dbReference type="Proteomes" id="UP000222310"/>
    </source>
</evidence>
<gene>
    <name evidence="2" type="ORF">VF08_20615</name>
</gene>
<dbReference type="Proteomes" id="UP000222310">
    <property type="component" value="Unassembled WGS sequence"/>
</dbReference>